<comment type="caution">
    <text evidence="3">The sequence shown here is derived from an EMBL/GenBank/DDBJ whole genome shotgun (WGS) entry which is preliminary data.</text>
</comment>
<feature type="transmembrane region" description="Helical" evidence="1">
    <location>
        <begin position="111"/>
        <end position="132"/>
    </location>
</feature>
<name>A0A0F0M157_9MICO</name>
<dbReference type="AlphaFoldDB" id="A0A0F0M157"/>
<dbReference type="Proteomes" id="UP000257479">
    <property type="component" value="Unassembled WGS sequence"/>
</dbReference>
<dbReference type="OrthoDB" id="4775109at2"/>
<evidence type="ECO:0000313" key="4">
    <source>
        <dbReference type="Proteomes" id="UP000033451"/>
    </source>
</evidence>
<reference evidence="3 4" key="1">
    <citation type="submission" date="2015-02" db="EMBL/GenBank/DDBJ databases">
        <title>Draft genome sequences of ten Microbacterium spp. with emphasis on heavy metal contaminated environments.</title>
        <authorList>
            <person name="Corretto E."/>
        </authorList>
    </citation>
    <scope>NUCLEOTIDE SEQUENCE [LARGE SCALE GENOMIC DNA]</scope>
    <source>
        <strain evidence="3 4">DSM 18659</strain>
    </source>
</reference>
<dbReference type="EMBL" id="DMNG01000226">
    <property type="protein sequence ID" value="HAN25481.1"/>
    <property type="molecule type" value="Genomic_DNA"/>
</dbReference>
<dbReference type="EMBL" id="JYIY01000036">
    <property type="protein sequence ID" value="KJL44622.1"/>
    <property type="molecule type" value="Genomic_DNA"/>
</dbReference>
<sequence>MSDHDASRDERARALKERIYVTFAALAVVVTLASHGEHDALNALVTLLVTVLGTIFAVFTADVISHLVVHERLMSARELRSAAATSFGALGAVALPAVLLLVAALGAWPTFTALVAAAAALLLALVVIGYLAIRRLRLAWWQRLVALGAEALLGVLTAGLQLLAHG</sequence>
<dbReference type="RefSeq" id="WP_045245849.1">
    <property type="nucleotide sequence ID" value="NZ_DAIQHQ010000006.1"/>
</dbReference>
<evidence type="ECO:0000313" key="3">
    <source>
        <dbReference type="EMBL" id="KJL44622.1"/>
    </source>
</evidence>
<keyword evidence="1" id="KW-0472">Membrane</keyword>
<feature type="transmembrane region" description="Helical" evidence="1">
    <location>
        <begin position="41"/>
        <end position="69"/>
    </location>
</feature>
<dbReference type="STRING" id="400772.RR49_00132"/>
<evidence type="ECO:0008006" key="6">
    <source>
        <dbReference type="Google" id="ProtNLM"/>
    </source>
</evidence>
<protein>
    <recommendedName>
        <fullName evidence="6">VIT family protein</fullName>
    </recommendedName>
</protein>
<feature type="transmembrane region" description="Helical" evidence="1">
    <location>
        <begin position="18"/>
        <end position="35"/>
    </location>
</feature>
<reference evidence="2 5" key="2">
    <citation type="journal article" date="2018" name="Nat. Biotechnol.">
        <title>A standardized bacterial taxonomy based on genome phylogeny substantially revises the tree of life.</title>
        <authorList>
            <person name="Parks D.H."/>
            <person name="Chuvochina M."/>
            <person name="Waite D.W."/>
            <person name="Rinke C."/>
            <person name="Skarshewski A."/>
            <person name="Chaumeil P.A."/>
            <person name="Hugenholtz P."/>
        </authorList>
    </citation>
    <scope>NUCLEOTIDE SEQUENCE [LARGE SCALE GENOMIC DNA]</scope>
    <source>
        <strain evidence="2">UBA9152</strain>
    </source>
</reference>
<feature type="transmembrane region" description="Helical" evidence="1">
    <location>
        <begin position="81"/>
        <end position="105"/>
    </location>
</feature>
<gene>
    <name evidence="2" type="ORF">DCP95_13090</name>
    <name evidence="3" type="ORF">RR49_00132</name>
</gene>
<feature type="transmembrane region" description="Helical" evidence="1">
    <location>
        <begin position="144"/>
        <end position="164"/>
    </location>
</feature>
<dbReference type="Proteomes" id="UP000033451">
    <property type="component" value="Unassembled WGS sequence"/>
</dbReference>
<keyword evidence="1" id="KW-0812">Transmembrane</keyword>
<accession>A0A0F0M157</accession>
<evidence type="ECO:0000256" key="1">
    <source>
        <dbReference type="SAM" id="Phobius"/>
    </source>
</evidence>
<keyword evidence="4" id="KW-1185">Reference proteome</keyword>
<keyword evidence="1" id="KW-1133">Transmembrane helix</keyword>
<evidence type="ECO:0000313" key="5">
    <source>
        <dbReference type="Proteomes" id="UP000257479"/>
    </source>
</evidence>
<dbReference type="PATRIC" id="fig|400772.4.peg.156"/>
<organism evidence="3 4">
    <name type="scientific">Microbacterium ginsengisoli</name>
    <dbReference type="NCBI Taxonomy" id="400772"/>
    <lineage>
        <taxon>Bacteria</taxon>
        <taxon>Bacillati</taxon>
        <taxon>Actinomycetota</taxon>
        <taxon>Actinomycetes</taxon>
        <taxon>Micrococcales</taxon>
        <taxon>Microbacteriaceae</taxon>
        <taxon>Microbacterium</taxon>
    </lineage>
</organism>
<evidence type="ECO:0000313" key="2">
    <source>
        <dbReference type="EMBL" id="HAN25481.1"/>
    </source>
</evidence>
<proteinExistence type="predicted"/>